<protein>
    <submittedName>
        <fullName evidence="4">Amidophosphoribosyltransferase</fullName>
    </submittedName>
</protein>
<keyword evidence="4" id="KW-0808">Transferase</keyword>
<dbReference type="OrthoDB" id="9779910at2"/>
<dbReference type="Pfam" id="PF00156">
    <property type="entry name" value="Pribosyltran"/>
    <property type="match status" value="1"/>
</dbReference>
<comment type="caution">
    <text evidence="4">The sequence shown here is derived from an EMBL/GenBank/DDBJ whole genome shotgun (WGS) entry which is preliminary data.</text>
</comment>
<gene>
    <name evidence="4" type="ORF">B5G41_07820</name>
</gene>
<accession>A0A1Y3QVE2</accession>
<evidence type="ECO:0000259" key="2">
    <source>
        <dbReference type="Pfam" id="PF00156"/>
    </source>
</evidence>
<dbReference type="RefSeq" id="WP_087402198.1">
    <property type="nucleotide sequence ID" value="NZ_NFHB01000004.1"/>
</dbReference>
<reference evidence="5" key="1">
    <citation type="submission" date="2017-04" db="EMBL/GenBank/DDBJ databases">
        <title>Function of individual gut microbiota members based on whole genome sequencing of pure cultures obtained from chicken caecum.</title>
        <authorList>
            <person name="Medvecky M."/>
            <person name="Cejkova D."/>
            <person name="Polansky O."/>
            <person name="Karasova D."/>
            <person name="Kubasova T."/>
            <person name="Cizek A."/>
            <person name="Rychlik I."/>
        </authorList>
    </citation>
    <scope>NUCLEOTIDE SEQUENCE [LARGE SCALE GENOMIC DNA]</scope>
    <source>
        <strain evidence="5">An90</strain>
    </source>
</reference>
<feature type="domain" description="Phosphoribosyltransferase" evidence="2">
    <location>
        <begin position="137"/>
        <end position="233"/>
    </location>
</feature>
<organism evidence="4 5">
    <name type="scientific">Alistipes onderdonkii</name>
    <dbReference type="NCBI Taxonomy" id="328813"/>
    <lineage>
        <taxon>Bacteria</taxon>
        <taxon>Pseudomonadati</taxon>
        <taxon>Bacteroidota</taxon>
        <taxon>Bacteroidia</taxon>
        <taxon>Bacteroidales</taxon>
        <taxon>Rikenellaceae</taxon>
        <taxon>Alistipes</taxon>
    </lineage>
</organism>
<comment type="similarity">
    <text evidence="1">Belongs to the ComF/GntX family.</text>
</comment>
<proteinExistence type="inferred from homology"/>
<dbReference type="Gene3D" id="3.40.50.2020">
    <property type="match status" value="1"/>
</dbReference>
<dbReference type="SUPFAM" id="SSF53271">
    <property type="entry name" value="PRTase-like"/>
    <property type="match status" value="1"/>
</dbReference>
<name>A0A1Y3QVE2_9BACT</name>
<dbReference type="eggNOG" id="COG1040">
    <property type="taxonomic scope" value="Bacteria"/>
</dbReference>
<sequence length="240" mass="26670">MSILSSLLRDVAALFFPPRCPVCGRMLAQGEHTVCTLCRATVPLTGFWRQADNPVLGRCRDMLPVERASGLLYYVHGSGWRELIRGFKYRGAWRTARAMGEWYGRCLKESGLYDDVEVVVPLPLHPVKRCRRGYNQSEYIAEGIAAQLGVEVDRRSVRRKRNTESQALKARRDRARNVEDAFAVGRPGRLAGRHVLLVDDVFTTGSTMLSCAGEILRSAPGCRISIAALAVSRHALGEKG</sequence>
<dbReference type="CDD" id="cd06223">
    <property type="entry name" value="PRTases_typeI"/>
    <property type="match status" value="1"/>
</dbReference>
<dbReference type="PANTHER" id="PTHR47505">
    <property type="entry name" value="DNA UTILIZATION PROTEIN YHGH"/>
    <property type="match status" value="1"/>
</dbReference>
<feature type="domain" description="Double zinc ribbon" evidence="3">
    <location>
        <begin position="13"/>
        <end position="44"/>
    </location>
</feature>
<evidence type="ECO:0000313" key="5">
    <source>
        <dbReference type="Proteomes" id="UP000195772"/>
    </source>
</evidence>
<dbReference type="InterPro" id="IPR051910">
    <property type="entry name" value="ComF/GntX_DNA_util-trans"/>
</dbReference>
<dbReference type="GO" id="GO:0016757">
    <property type="term" value="F:glycosyltransferase activity"/>
    <property type="evidence" value="ECO:0007669"/>
    <property type="project" value="UniProtKB-KW"/>
</dbReference>
<evidence type="ECO:0000256" key="1">
    <source>
        <dbReference type="ARBA" id="ARBA00008007"/>
    </source>
</evidence>
<evidence type="ECO:0000259" key="3">
    <source>
        <dbReference type="Pfam" id="PF18912"/>
    </source>
</evidence>
<dbReference type="PANTHER" id="PTHR47505:SF1">
    <property type="entry name" value="DNA UTILIZATION PROTEIN YHGH"/>
    <property type="match status" value="1"/>
</dbReference>
<dbReference type="Proteomes" id="UP000195772">
    <property type="component" value="Unassembled WGS sequence"/>
</dbReference>
<evidence type="ECO:0000313" key="4">
    <source>
        <dbReference type="EMBL" id="OUN03586.1"/>
    </source>
</evidence>
<dbReference type="InterPro" id="IPR044005">
    <property type="entry name" value="DZR_2"/>
</dbReference>
<dbReference type="InterPro" id="IPR029057">
    <property type="entry name" value="PRTase-like"/>
</dbReference>
<dbReference type="InterPro" id="IPR000836">
    <property type="entry name" value="PRTase_dom"/>
</dbReference>
<dbReference type="EMBL" id="NFHB01000004">
    <property type="protein sequence ID" value="OUN03586.1"/>
    <property type="molecule type" value="Genomic_DNA"/>
</dbReference>
<dbReference type="Pfam" id="PF18912">
    <property type="entry name" value="DZR_2"/>
    <property type="match status" value="1"/>
</dbReference>
<dbReference type="AlphaFoldDB" id="A0A1Y3QVE2"/>
<keyword evidence="4" id="KW-0328">Glycosyltransferase</keyword>